<dbReference type="InterPro" id="IPR014813">
    <property type="entry name" value="Gnl3_N_dom"/>
</dbReference>
<comment type="subcellular location">
    <subcellularLocation>
        <location evidence="1">Nucleus</location>
    </subcellularLocation>
</comment>
<accession>A0A8H5C8N2</accession>
<comment type="caution">
    <text evidence="5">The sequence shown here is derived from an EMBL/GenBank/DDBJ whole genome shotgun (WGS) entry which is preliminary data.</text>
</comment>
<organism evidence="5 6">
    <name type="scientific">Ephemerocybe angulata</name>
    <dbReference type="NCBI Taxonomy" id="980116"/>
    <lineage>
        <taxon>Eukaryota</taxon>
        <taxon>Fungi</taxon>
        <taxon>Dikarya</taxon>
        <taxon>Basidiomycota</taxon>
        <taxon>Agaricomycotina</taxon>
        <taxon>Agaricomycetes</taxon>
        <taxon>Agaricomycetidae</taxon>
        <taxon>Agaricales</taxon>
        <taxon>Agaricineae</taxon>
        <taxon>Psathyrellaceae</taxon>
        <taxon>Ephemerocybe</taxon>
    </lineage>
</organism>
<name>A0A8H5C8N2_9AGAR</name>
<evidence type="ECO:0000256" key="3">
    <source>
        <dbReference type="SAM" id="MobiDB-lite"/>
    </source>
</evidence>
<keyword evidence="2" id="KW-0539">Nucleus</keyword>
<reference evidence="5 6" key="1">
    <citation type="journal article" date="2020" name="ISME J.">
        <title>Uncovering the hidden diversity of litter-decomposition mechanisms in mushroom-forming fungi.</title>
        <authorList>
            <person name="Floudas D."/>
            <person name="Bentzer J."/>
            <person name="Ahren D."/>
            <person name="Johansson T."/>
            <person name="Persson P."/>
            <person name="Tunlid A."/>
        </authorList>
    </citation>
    <scope>NUCLEOTIDE SEQUENCE [LARGE SCALE GENOMIC DNA]</scope>
    <source>
        <strain evidence="5 6">CBS 175.51</strain>
    </source>
</reference>
<evidence type="ECO:0000256" key="2">
    <source>
        <dbReference type="ARBA" id="ARBA00023242"/>
    </source>
</evidence>
<dbReference type="Proteomes" id="UP000541558">
    <property type="component" value="Unassembled WGS sequence"/>
</dbReference>
<dbReference type="EMBL" id="JAACJK010000057">
    <property type="protein sequence ID" value="KAF5336978.1"/>
    <property type="molecule type" value="Genomic_DNA"/>
</dbReference>
<evidence type="ECO:0000256" key="1">
    <source>
        <dbReference type="ARBA" id="ARBA00004123"/>
    </source>
</evidence>
<gene>
    <name evidence="5" type="ORF">D9611_002925</name>
</gene>
<feature type="compositionally biased region" description="Basic residues" evidence="3">
    <location>
        <begin position="20"/>
        <end position="36"/>
    </location>
</feature>
<evidence type="ECO:0000313" key="5">
    <source>
        <dbReference type="EMBL" id="KAF5336978.1"/>
    </source>
</evidence>
<dbReference type="GO" id="GO:0005634">
    <property type="term" value="C:nucleus"/>
    <property type="evidence" value="ECO:0007669"/>
    <property type="project" value="UniProtKB-SubCell"/>
</dbReference>
<evidence type="ECO:0000259" key="4">
    <source>
        <dbReference type="Pfam" id="PF08701"/>
    </source>
</evidence>
<proteinExistence type="predicted"/>
<feature type="region of interest" description="Disordered" evidence="3">
    <location>
        <begin position="1"/>
        <end position="107"/>
    </location>
</feature>
<feature type="domain" description="Guanine nucleotide-binding protein-like 3 N-terminal" evidence="4">
    <location>
        <begin position="15"/>
        <end position="86"/>
    </location>
</feature>
<dbReference type="OrthoDB" id="10266128at2759"/>
<dbReference type="AlphaFoldDB" id="A0A8H5C8N2"/>
<dbReference type="Pfam" id="PF08701">
    <property type="entry name" value="GN3L_Grn1"/>
    <property type="match status" value="1"/>
</dbReference>
<sequence>MPSIRKKTSNRLKIHDRERLKKRVKDSKKKKSKAAKKNPQWKSKDKDPGIPNDFPYKDQILAEVAQQRRADAEEKERKKEEKRLARLAAKGITPTEPEGTTVSDDDDSRRLMPWPWRWVAYHGDDPEFPFMGKNLPYGAKKAKKIASFLLRTVGCRVVLRLSTGQ</sequence>
<evidence type="ECO:0000313" key="6">
    <source>
        <dbReference type="Proteomes" id="UP000541558"/>
    </source>
</evidence>
<keyword evidence="6" id="KW-1185">Reference proteome</keyword>
<feature type="compositionally biased region" description="Basic residues" evidence="3">
    <location>
        <begin position="1"/>
        <end position="12"/>
    </location>
</feature>
<feature type="compositionally biased region" description="Basic and acidic residues" evidence="3">
    <location>
        <begin position="66"/>
        <end position="84"/>
    </location>
</feature>
<protein>
    <recommendedName>
        <fullName evidence="4">Guanine nucleotide-binding protein-like 3 N-terminal domain-containing protein</fullName>
    </recommendedName>
</protein>